<feature type="domain" description="Retroviral polymerase SH3-like" evidence="2">
    <location>
        <begin position="200"/>
        <end position="236"/>
    </location>
</feature>
<comment type="caution">
    <text evidence="3">The sequence shown here is derived from an EMBL/GenBank/DDBJ whole genome shotgun (WGS) entry which is preliminary data.</text>
</comment>
<dbReference type="Pfam" id="PF25597">
    <property type="entry name" value="SH3_retrovirus"/>
    <property type="match status" value="1"/>
</dbReference>
<reference evidence="3" key="1">
    <citation type="journal article" date="2022" name="Int. J. Mol. Sci.">
        <title>Draft Genome of Tanacetum Coccineum: Genomic Comparison of Closely Related Tanacetum-Family Plants.</title>
        <authorList>
            <person name="Yamashiro T."/>
            <person name="Shiraishi A."/>
            <person name="Nakayama K."/>
            <person name="Satake H."/>
        </authorList>
    </citation>
    <scope>NUCLEOTIDE SEQUENCE</scope>
</reference>
<dbReference type="Proteomes" id="UP001151760">
    <property type="component" value="Unassembled WGS sequence"/>
</dbReference>
<proteinExistence type="predicted"/>
<protein>
    <submittedName>
        <fullName evidence="3">Retrotransposon protein</fullName>
    </submittedName>
</protein>
<reference evidence="3" key="2">
    <citation type="submission" date="2022-01" db="EMBL/GenBank/DDBJ databases">
        <authorList>
            <person name="Yamashiro T."/>
            <person name="Shiraishi A."/>
            <person name="Satake H."/>
            <person name="Nakayama K."/>
        </authorList>
    </citation>
    <scope>NUCLEOTIDE SEQUENCE</scope>
</reference>
<organism evidence="3 4">
    <name type="scientific">Tanacetum coccineum</name>
    <dbReference type="NCBI Taxonomy" id="301880"/>
    <lineage>
        <taxon>Eukaryota</taxon>
        <taxon>Viridiplantae</taxon>
        <taxon>Streptophyta</taxon>
        <taxon>Embryophyta</taxon>
        <taxon>Tracheophyta</taxon>
        <taxon>Spermatophyta</taxon>
        <taxon>Magnoliopsida</taxon>
        <taxon>eudicotyledons</taxon>
        <taxon>Gunneridae</taxon>
        <taxon>Pentapetalae</taxon>
        <taxon>asterids</taxon>
        <taxon>campanulids</taxon>
        <taxon>Asterales</taxon>
        <taxon>Asteraceae</taxon>
        <taxon>Asteroideae</taxon>
        <taxon>Anthemideae</taxon>
        <taxon>Anthemidinae</taxon>
        <taxon>Tanacetum</taxon>
    </lineage>
</organism>
<dbReference type="Pfam" id="PF13976">
    <property type="entry name" value="gag_pre-integrs"/>
    <property type="match status" value="1"/>
</dbReference>
<evidence type="ECO:0000313" key="3">
    <source>
        <dbReference type="EMBL" id="GJT43174.1"/>
    </source>
</evidence>
<gene>
    <name evidence="3" type="ORF">Tco_0951889</name>
</gene>
<accession>A0ABQ5DWB7</accession>
<dbReference type="EMBL" id="BQNB010015706">
    <property type="protein sequence ID" value="GJT43174.1"/>
    <property type="molecule type" value="Genomic_DNA"/>
</dbReference>
<evidence type="ECO:0000259" key="1">
    <source>
        <dbReference type="Pfam" id="PF13976"/>
    </source>
</evidence>
<evidence type="ECO:0000313" key="4">
    <source>
        <dbReference type="Proteomes" id="UP001151760"/>
    </source>
</evidence>
<dbReference type="InterPro" id="IPR025724">
    <property type="entry name" value="GAG-pre-integrase_dom"/>
</dbReference>
<name>A0ABQ5DWB7_9ASTR</name>
<dbReference type="InterPro" id="IPR057670">
    <property type="entry name" value="SH3_retrovirus"/>
</dbReference>
<feature type="domain" description="GAG-pre-integrase" evidence="1">
    <location>
        <begin position="132"/>
        <end position="198"/>
    </location>
</feature>
<evidence type="ECO:0000259" key="2">
    <source>
        <dbReference type="Pfam" id="PF25597"/>
    </source>
</evidence>
<keyword evidence="4" id="KW-1185">Reference proteome</keyword>
<sequence length="332" mass="37266">MEIKKLANDKEVVEPCKTCDVLTKEVDSLKCNVSKFQDEALNFSKFKESSIALDDMLSRQKLSQDKEGLGFSKNDKTTSYDGGHAVFGSNLKGKVVGGGNITHDFITITNVEHVSGLAFNLISLKGHRRNDLYTYKLGDNSKQQICLASVVDNAKLWHRRLGHANMRLVQNLASNELVRNLPKLSFERHFCDTCGLGHQGYSQTSKAYIVLNKEAMRIEESLNVSFDESFPEPMSSSSVEDDTIDEPIVQDLNRSPSLQVNVSDEGYPQSLKEARVTNGNPSSVNIKQHCCRRFGNENKLVQLETYQGGSFNLPDHRSRRWRNYPIPAESDS</sequence>